<dbReference type="Pfam" id="PF09362">
    <property type="entry name" value="DUF1996"/>
    <property type="match status" value="1"/>
</dbReference>
<feature type="region of interest" description="Disordered" evidence="1">
    <location>
        <begin position="150"/>
        <end position="180"/>
    </location>
</feature>
<feature type="signal peptide" evidence="2">
    <location>
        <begin position="1"/>
        <end position="33"/>
    </location>
</feature>
<feature type="compositionally biased region" description="Low complexity" evidence="1">
    <location>
        <begin position="283"/>
        <end position="323"/>
    </location>
</feature>
<organism evidence="4 5">
    <name type="scientific">Amycolatopsis acididurans</name>
    <dbReference type="NCBI Taxonomy" id="2724524"/>
    <lineage>
        <taxon>Bacteria</taxon>
        <taxon>Bacillati</taxon>
        <taxon>Actinomycetota</taxon>
        <taxon>Actinomycetes</taxon>
        <taxon>Pseudonocardiales</taxon>
        <taxon>Pseudonocardiaceae</taxon>
        <taxon>Amycolatopsis</taxon>
    </lineage>
</organism>
<proteinExistence type="predicted"/>
<dbReference type="Proteomes" id="UP000715441">
    <property type="component" value="Unassembled WGS sequence"/>
</dbReference>
<evidence type="ECO:0000313" key="4">
    <source>
        <dbReference type="EMBL" id="NKQ56859.1"/>
    </source>
</evidence>
<name>A0ABX1JDB7_9PSEU</name>
<comment type="caution">
    <text evidence="4">The sequence shown here is derived from an EMBL/GenBank/DDBJ whole genome shotgun (WGS) entry which is preliminary data.</text>
</comment>
<feature type="chain" id="PRO_5046089684" evidence="2">
    <location>
        <begin position="34"/>
        <end position="513"/>
    </location>
</feature>
<keyword evidence="2" id="KW-0732">Signal</keyword>
<accession>A0ABX1JDB7</accession>
<evidence type="ECO:0000259" key="3">
    <source>
        <dbReference type="Pfam" id="PF09362"/>
    </source>
</evidence>
<evidence type="ECO:0000313" key="5">
    <source>
        <dbReference type="Proteomes" id="UP000715441"/>
    </source>
</evidence>
<reference evidence="4 5" key="1">
    <citation type="submission" date="2020-04" db="EMBL/GenBank/DDBJ databases">
        <title>Novel species.</title>
        <authorList>
            <person name="Teo W.F.A."/>
            <person name="Lipun K."/>
            <person name="Srisuk N."/>
            <person name="Duangmal K."/>
        </authorList>
    </citation>
    <scope>NUCLEOTIDE SEQUENCE [LARGE SCALE GENOMIC DNA]</scope>
    <source>
        <strain evidence="4 5">K13G38</strain>
    </source>
</reference>
<dbReference type="EMBL" id="JAAXLS010000028">
    <property type="protein sequence ID" value="NKQ56859.1"/>
    <property type="molecule type" value="Genomic_DNA"/>
</dbReference>
<dbReference type="InterPro" id="IPR018535">
    <property type="entry name" value="DUF1996"/>
</dbReference>
<keyword evidence="5" id="KW-1185">Reference proteome</keyword>
<dbReference type="PANTHER" id="PTHR43662:SF3">
    <property type="entry name" value="DOMAIN PROTEIN, PUTATIVE (AFU_ORTHOLOGUE AFUA_6G11970)-RELATED"/>
    <property type="match status" value="1"/>
</dbReference>
<feature type="domain" description="DUF1996" evidence="3">
    <location>
        <begin position="356"/>
        <end position="490"/>
    </location>
</feature>
<dbReference type="RefSeq" id="WP_168519886.1">
    <property type="nucleotide sequence ID" value="NZ_JAAXLS010000028.1"/>
</dbReference>
<protein>
    <submittedName>
        <fullName evidence="4">DUF1996 domain-containing protein</fullName>
    </submittedName>
</protein>
<dbReference type="PANTHER" id="PTHR43662">
    <property type="match status" value="1"/>
</dbReference>
<feature type="region of interest" description="Disordered" evidence="1">
    <location>
        <begin position="240"/>
        <end position="349"/>
    </location>
</feature>
<evidence type="ECO:0000256" key="2">
    <source>
        <dbReference type="SAM" id="SignalP"/>
    </source>
</evidence>
<feature type="compositionally biased region" description="Basic and acidic residues" evidence="1">
    <location>
        <begin position="251"/>
        <end position="267"/>
    </location>
</feature>
<sequence length="513" mass="54395">MSRNEGRHRSGRRTKIATALSGFALALGGIAIATTAGETQDASADAVGKSFFVDITTVQPTVRAPAAGSGASTGTFTVDCGRNENGHFNPDNFIAQPGVRNGAQHLHDYVGNLTTNADSTDESLDAGGTTCKNGDKSTYYWPVLRIDREDARESNAPESPAQNDLDAERAQAAASAQRPRVECPDIASELGDVPDAAMAAVGDELNAIEAAETQADRRLATAANTDEVLTSLRDKRTSGLDRIGSLTGQRQRRDLSGCTVRDRDHGGIDNGAENSDPGAGRRSTTSSAAATSTGSAPTTASPAESASSSATATTASATSTSASQLPGPDENNELSGNDGEIQRPESVSLTFRGSPVTRVRAMPKFLRVLYGDAKPSVNGTTNTKASWTCTGFEDRLIDKYPICPEGSKVERIHDFPSCWDGRNIDSANHRTHIVFPGANGRCARGFVAVPQLRISLVYNVPRDVQLAGQYKVDSFPEESHNPRSDHDDFANVMSQCIMTRVVNCINRGRTCSE</sequence>
<evidence type="ECO:0000256" key="1">
    <source>
        <dbReference type="SAM" id="MobiDB-lite"/>
    </source>
</evidence>
<gene>
    <name evidence="4" type="ORF">HFP15_28705</name>
</gene>